<dbReference type="NCBIfam" id="TIGR02032">
    <property type="entry name" value="GG-red-SF"/>
    <property type="match status" value="1"/>
</dbReference>
<name>A0A2A2H9R3_METBR</name>
<dbReference type="InterPro" id="IPR036188">
    <property type="entry name" value="FAD/NAD-bd_sf"/>
</dbReference>
<dbReference type="SUPFAM" id="SSF51905">
    <property type="entry name" value="FAD/NAD(P)-binding domain"/>
    <property type="match status" value="1"/>
</dbReference>
<dbReference type="Pfam" id="PF04820">
    <property type="entry name" value="Trp_halogenase"/>
    <property type="match status" value="1"/>
</dbReference>
<evidence type="ECO:0000313" key="1">
    <source>
        <dbReference type="EMBL" id="PAV06010.1"/>
    </source>
</evidence>
<dbReference type="RefSeq" id="WP_069583460.1">
    <property type="nucleotide sequence ID" value="NZ_LMVM01000001.1"/>
</dbReference>
<dbReference type="InterPro" id="IPR011777">
    <property type="entry name" value="Geranylgeranyl_Rdtase_fam"/>
</dbReference>
<sequence>MKNYDVAIVGAGPVGSTFARYAAEKGLKVAIFEKKKEIGVPLQCAGLLGNKIKDVNVLPDEVILNEIYGACLHSPSSTMISMRKKEEPLAYVLDRVAYDKYLAQLAVDKGVELFLNHRAEKIDIETGEIYFKDKKISAEIIVGADGHASIVSETFNNASKYVHASQYLIDAGENAFKEDYFQVYVNSKISPGFLWVIPISEYTARVGLFGDFDYNDLSEILNDFLKNNETLRNAKILKKYHGKIPIYDPKKDIVKNRAILIGDAASQVKPTTSGGLIIGFNCAKIASEVVYEAISSQNIDILKKYQKRYKKMYNTELKMQLKVQDTYKSLDDENLDSVILKLKEKEVGKIVSEYGDLDSQSPLMIKLIKNGVIFSVLPKLLSRKIFGL</sequence>
<dbReference type="Pfam" id="PF01946">
    <property type="entry name" value="Thi4"/>
    <property type="match status" value="1"/>
</dbReference>
<dbReference type="PANTHER" id="PTHR42685">
    <property type="entry name" value="GERANYLGERANYL DIPHOSPHATE REDUCTASE"/>
    <property type="match status" value="1"/>
</dbReference>
<dbReference type="EMBL" id="LMVM01000001">
    <property type="protein sequence ID" value="PAV06010.1"/>
    <property type="molecule type" value="Genomic_DNA"/>
</dbReference>
<reference evidence="1 2" key="1">
    <citation type="journal article" date="2017" name="BMC Genomics">
        <title>Genomic analysis of methanogenic archaea reveals a shift towards energy conservation.</title>
        <authorList>
            <person name="Gilmore S.P."/>
            <person name="Henske J.K."/>
            <person name="Sexton J.A."/>
            <person name="Solomon K.V."/>
            <person name="Seppala S."/>
            <person name="Yoo J.I."/>
            <person name="Huyett L.M."/>
            <person name="Pressman A."/>
            <person name="Cogan J.Z."/>
            <person name="Kivenson V."/>
            <person name="Peng X."/>
            <person name="Tan Y."/>
            <person name="Valentine D.L."/>
            <person name="O'Malley M.A."/>
        </authorList>
    </citation>
    <scope>NUCLEOTIDE SEQUENCE [LARGE SCALE GENOMIC DNA]</scope>
    <source>
        <strain evidence="1 2">M.o.H.</strain>
    </source>
</reference>
<keyword evidence="2" id="KW-1185">Reference proteome</keyword>
<organism evidence="1 2">
    <name type="scientific">Methanobacterium bryantii</name>
    <dbReference type="NCBI Taxonomy" id="2161"/>
    <lineage>
        <taxon>Archaea</taxon>
        <taxon>Methanobacteriati</taxon>
        <taxon>Methanobacteriota</taxon>
        <taxon>Methanomada group</taxon>
        <taxon>Methanobacteria</taxon>
        <taxon>Methanobacteriales</taxon>
        <taxon>Methanobacteriaceae</taxon>
        <taxon>Methanobacterium</taxon>
    </lineage>
</organism>
<protein>
    <submittedName>
        <fullName evidence="1">Geranylgeranyl reductase</fullName>
    </submittedName>
</protein>
<dbReference type="Proteomes" id="UP000217784">
    <property type="component" value="Unassembled WGS sequence"/>
</dbReference>
<accession>A0A2A2H9R3</accession>
<dbReference type="OrthoDB" id="46008at2157"/>
<dbReference type="Gene3D" id="3.50.50.60">
    <property type="entry name" value="FAD/NAD(P)-binding domain"/>
    <property type="match status" value="1"/>
</dbReference>
<evidence type="ECO:0000313" key="2">
    <source>
        <dbReference type="Proteomes" id="UP000217784"/>
    </source>
</evidence>
<dbReference type="PANTHER" id="PTHR42685:SF18">
    <property type="entry name" value="DIGERANYLGERANYLGLYCEROPHOSPHOLIPID REDUCTASE"/>
    <property type="match status" value="1"/>
</dbReference>
<proteinExistence type="predicted"/>
<gene>
    <name evidence="1" type="ORF">ASJ80_14285</name>
</gene>
<comment type="caution">
    <text evidence="1">The sequence shown here is derived from an EMBL/GenBank/DDBJ whole genome shotgun (WGS) entry which is preliminary data.</text>
</comment>
<dbReference type="GO" id="GO:0016628">
    <property type="term" value="F:oxidoreductase activity, acting on the CH-CH group of donors, NAD or NADP as acceptor"/>
    <property type="evidence" value="ECO:0007669"/>
    <property type="project" value="InterPro"/>
</dbReference>
<dbReference type="InterPro" id="IPR006905">
    <property type="entry name" value="Flavin_halogenase"/>
</dbReference>
<dbReference type="Gene3D" id="3.30.9.10">
    <property type="entry name" value="D-Amino Acid Oxidase, subunit A, domain 2"/>
    <property type="match status" value="1"/>
</dbReference>
<dbReference type="GO" id="GO:0004497">
    <property type="term" value="F:monooxygenase activity"/>
    <property type="evidence" value="ECO:0007669"/>
    <property type="project" value="InterPro"/>
</dbReference>
<dbReference type="AlphaFoldDB" id="A0A2A2H9R3"/>
<dbReference type="PRINTS" id="PR00420">
    <property type="entry name" value="RNGMNOXGNASE"/>
</dbReference>
<dbReference type="InterPro" id="IPR050407">
    <property type="entry name" value="Geranylgeranyl_reductase"/>
</dbReference>